<gene>
    <name evidence="2" type="ORF">CRH09_27550</name>
</gene>
<proteinExistence type="predicted"/>
<dbReference type="PANTHER" id="PTHR33387:SF3">
    <property type="entry name" value="DUF985 DOMAIN-CONTAINING PROTEIN"/>
    <property type="match status" value="1"/>
</dbReference>
<dbReference type="RefSeq" id="WP_098696412.1">
    <property type="nucleotide sequence ID" value="NZ_CP023778.1"/>
</dbReference>
<reference evidence="2 3" key="1">
    <citation type="submission" date="2017-10" db="EMBL/GenBank/DDBJ databases">
        <title>Comparative genomics between pathogenic Norcardia.</title>
        <authorList>
            <person name="Zeng L."/>
        </authorList>
    </citation>
    <scope>NUCLEOTIDE SEQUENCE [LARGE SCALE GENOMIC DNA]</scope>
    <source>
        <strain evidence="2 3">NC_YFY_NT001</strain>
    </source>
</reference>
<evidence type="ECO:0000313" key="2">
    <source>
        <dbReference type="EMBL" id="ATL69379.1"/>
    </source>
</evidence>
<feature type="domain" description="DUF985" evidence="1">
    <location>
        <begin position="148"/>
        <end position="278"/>
    </location>
</feature>
<dbReference type="AlphaFoldDB" id="A0A291RQ16"/>
<dbReference type="InterPro" id="IPR011051">
    <property type="entry name" value="RmlC_Cupin_sf"/>
</dbReference>
<name>A0A291RQ16_9NOCA</name>
<protein>
    <recommendedName>
        <fullName evidence="1">DUF985 domain-containing protein</fullName>
    </recommendedName>
</protein>
<dbReference type="KEGG" id="ntp:CRH09_27550"/>
<dbReference type="SUPFAM" id="SSF51182">
    <property type="entry name" value="RmlC-like cupins"/>
    <property type="match status" value="2"/>
</dbReference>
<dbReference type="InterPro" id="IPR014710">
    <property type="entry name" value="RmlC-like_jellyroll"/>
</dbReference>
<dbReference type="InterPro" id="IPR039935">
    <property type="entry name" value="YML079W-like"/>
</dbReference>
<organism evidence="2 3">
    <name type="scientific">Nocardia terpenica</name>
    <dbReference type="NCBI Taxonomy" id="455432"/>
    <lineage>
        <taxon>Bacteria</taxon>
        <taxon>Bacillati</taxon>
        <taxon>Actinomycetota</taxon>
        <taxon>Actinomycetes</taxon>
        <taxon>Mycobacteriales</taxon>
        <taxon>Nocardiaceae</taxon>
        <taxon>Nocardia</taxon>
    </lineage>
</organism>
<dbReference type="EMBL" id="CP023778">
    <property type="protein sequence ID" value="ATL69379.1"/>
    <property type="molecule type" value="Genomic_DNA"/>
</dbReference>
<evidence type="ECO:0000259" key="1">
    <source>
        <dbReference type="Pfam" id="PF06172"/>
    </source>
</evidence>
<dbReference type="CDD" id="cd06121">
    <property type="entry name" value="cupin_YML079wp"/>
    <property type="match status" value="1"/>
</dbReference>
<dbReference type="Gene3D" id="2.60.120.10">
    <property type="entry name" value="Jelly Rolls"/>
    <property type="match status" value="2"/>
</dbReference>
<accession>A0A291RQ16</accession>
<feature type="domain" description="DUF985" evidence="1">
    <location>
        <begin position="25"/>
        <end position="113"/>
    </location>
</feature>
<dbReference type="GeneID" id="88361057"/>
<dbReference type="InterPro" id="IPR009327">
    <property type="entry name" value="Cupin_DUF985"/>
</dbReference>
<sequence>MALTPSVHGGWEGRSDGPSAAWKRRPIMRYRTRLLGGDNSCSHWRRSEADTILCFHEGAALQVYIRDIDGLRVHLLGADLSAGHIPQITVPGGAWQAVNTTGQHTLWSEASIPDLDDWVYLETSAVATGDRALWPENPPAVAGTSVSESLDLVEHIEGGYFRQLYENPVTVPTEYGSRTLANTIFYLLDRRSSVGYLHRNRSDITHFLHSGGPIHYLLLSPEGELVERVLGTDIAAGQVVAFTCPGGWWKTSVLPEIADHGLISEIVAPGFDYQDQAMARTEDIEKFPEHAERLRPYLSHRRGVRL</sequence>
<dbReference type="Pfam" id="PF06172">
    <property type="entry name" value="Cupin_5"/>
    <property type="match status" value="2"/>
</dbReference>
<evidence type="ECO:0000313" key="3">
    <source>
        <dbReference type="Proteomes" id="UP000221961"/>
    </source>
</evidence>
<dbReference type="PANTHER" id="PTHR33387">
    <property type="entry name" value="RMLC-LIKE JELLY ROLL FOLD PROTEIN"/>
    <property type="match status" value="1"/>
</dbReference>
<dbReference type="Proteomes" id="UP000221961">
    <property type="component" value="Chromosome"/>
</dbReference>